<feature type="region of interest" description="Disordered" evidence="1">
    <location>
        <begin position="72"/>
        <end position="98"/>
    </location>
</feature>
<name>A0A933NYG8_9HYPH</name>
<organism evidence="2 3">
    <name type="scientific">Devosia nanyangense</name>
    <dbReference type="NCBI Taxonomy" id="1228055"/>
    <lineage>
        <taxon>Bacteria</taxon>
        <taxon>Pseudomonadati</taxon>
        <taxon>Pseudomonadota</taxon>
        <taxon>Alphaproteobacteria</taxon>
        <taxon>Hyphomicrobiales</taxon>
        <taxon>Devosiaceae</taxon>
        <taxon>Devosia</taxon>
    </lineage>
</organism>
<protein>
    <submittedName>
        <fullName evidence="2">DUF930 domain-containing protein</fullName>
    </submittedName>
</protein>
<dbReference type="Pfam" id="PF06059">
    <property type="entry name" value="DUF930"/>
    <property type="match status" value="1"/>
</dbReference>
<evidence type="ECO:0000313" key="2">
    <source>
        <dbReference type="EMBL" id="MBI4923929.1"/>
    </source>
</evidence>
<dbReference type="AlphaFoldDB" id="A0A933NYG8"/>
<proteinExistence type="predicted"/>
<dbReference type="InterPro" id="IPR009273">
    <property type="entry name" value="DUF930"/>
</dbReference>
<dbReference type="EMBL" id="JACRAF010000065">
    <property type="protein sequence ID" value="MBI4923929.1"/>
    <property type="molecule type" value="Genomic_DNA"/>
</dbReference>
<accession>A0A933NYG8</accession>
<comment type="caution">
    <text evidence="2">The sequence shown here is derived from an EMBL/GenBank/DDBJ whole genome shotgun (WGS) entry which is preliminary data.</text>
</comment>
<sequence>MTDLTFDASISEPRRLPWGALASLGLHGALALAVIFLSPLRELVVPPPEPVAVEIITAQQFAALQAADASPPLAAPAPSADTAPATQPDATTATPAPAPAAATGMIAATEFYAANMLREPGMARIRQTLTTLADSERIVQLCNIEALEQIRRAVPAFHPDTMVAYAMSDMMWQGMTLTAEGGAFRSRRQWYGVAFHCTVASGYGGVAAFDFKLGEPIPQSDWEAHNLNVEDADDD</sequence>
<evidence type="ECO:0000313" key="3">
    <source>
        <dbReference type="Proteomes" id="UP000782610"/>
    </source>
</evidence>
<reference evidence="2" key="1">
    <citation type="submission" date="2020-07" db="EMBL/GenBank/DDBJ databases">
        <title>Huge and variable diversity of episymbiotic CPR bacteria and DPANN archaea in groundwater ecosystems.</title>
        <authorList>
            <person name="He C.Y."/>
            <person name="Keren R."/>
            <person name="Whittaker M."/>
            <person name="Farag I.F."/>
            <person name="Doudna J."/>
            <person name="Cate J.H.D."/>
            <person name="Banfield J.F."/>
        </authorList>
    </citation>
    <scope>NUCLEOTIDE SEQUENCE</scope>
    <source>
        <strain evidence="2">NC_groundwater_1586_Pr3_B-0.1um_66_15</strain>
    </source>
</reference>
<evidence type="ECO:0000256" key="1">
    <source>
        <dbReference type="SAM" id="MobiDB-lite"/>
    </source>
</evidence>
<gene>
    <name evidence="2" type="ORF">HY834_19520</name>
</gene>
<dbReference type="Proteomes" id="UP000782610">
    <property type="component" value="Unassembled WGS sequence"/>
</dbReference>